<dbReference type="RefSeq" id="WP_175348233.1">
    <property type="nucleotide sequence ID" value="NZ_JABMCI010000067.1"/>
</dbReference>
<comment type="caution">
    <text evidence="1">The sequence shown here is derived from an EMBL/GenBank/DDBJ whole genome shotgun (WGS) entry which is preliminary data.</text>
</comment>
<proteinExistence type="predicted"/>
<dbReference type="InterPro" id="IPR027417">
    <property type="entry name" value="P-loop_NTPase"/>
</dbReference>
<organism evidence="1 2">
    <name type="scientific">Cellulomonas humilata</name>
    <dbReference type="NCBI Taxonomy" id="144055"/>
    <lineage>
        <taxon>Bacteria</taxon>
        <taxon>Bacillati</taxon>
        <taxon>Actinomycetota</taxon>
        <taxon>Actinomycetes</taxon>
        <taxon>Micrococcales</taxon>
        <taxon>Cellulomonadaceae</taxon>
        <taxon>Cellulomonas</taxon>
    </lineage>
</organism>
<dbReference type="Proteomes" id="UP000565724">
    <property type="component" value="Unassembled WGS sequence"/>
</dbReference>
<keyword evidence="1" id="KW-0067">ATP-binding</keyword>
<evidence type="ECO:0000313" key="2">
    <source>
        <dbReference type="Proteomes" id="UP000565724"/>
    </source>
</evidence>
<gene>
    <name evidence="1" type="ORF">HP550_13645</name>
</gene>
<dbReference type="Gene3D" id="3.40.50.300">
    <property type="entry name" value="P-loop containing nucleotide triphosphate hydrolases"/>
    <property type="match status" value="1"/>
</dbReference>
<keyword evidence="2" id="KW-1185">Reference proteome</keyword>
<reference evidence="1 2" key="1">
    <citation type="submission" date="2020-05" db="EMBL/GenBank/DDBJ databases">
        <title>Genome Sequencing of Type Strains.</title>
        <authorList>
            <person name="Lemaire J.F."/>
            <person name="Inderbitzin P."/>
            <person name="Gregorio O.A."/>
            <person name="Collins S.B."/>
            <person name="Wespe N."/>
            <person name="Knight-Connoni V."/>
        </authorList>
    </citation>
    <scope>NUCLEOTIDE SEQUENCE [LARGE SCALE GENOMIC DNA]</scope>
    <source>
        <strain evidence="1 2">ATCC 25174</strain>
    </source>
</reference>
<dbReference type="AlphaFoldDB" id="A0A7Y6DYR9"/>
<sequence>MRAPSDGTWDELRVAHLLATHDHVVISGAVENQRHFYDRLEHVVLLTAPLDVLLTRVATRTTNPYGRSAAERAQITEYVSTVEPLLRRGATLVLDGRLPVETLADTVESLL</sequence>
<keyword evidence="1" id="KW-0547">Nucleotide-binding</keyword>
<dbReference type="EMBL" id="JABMCI010000067">
    <property type="protein sequence ID" value="NUU18294.1"/>
    <property type="molecule type" value="Genomic_DNA"/>
</dbReference>
<name>A0A7Y6DYR9_9CELL</name>
<dbReference type="SUPFAM" id="SSF52540">
    <property type="entry name" value="P-loop containing nucleoside triphosphate hydrolases"/>
    <property type="match status" value="1"/>
</dbReference>
<accession>A0A7Y6DYR9</accession>
<protein>
    <submittedName>
        <fullName evidence="1">ATP-binding protein</fullName>
    </submittedName>
</protein>
<dbReference type="GO" id="GO:0005524">
    <property type="term" value="F:ATP binding"/>
    <property type="evidence" value="ECO:0007669"/>
    <property type="project" value="UniProtKB-KW"/>
</dbReference>
<evidence type="ECO:0000313" key="1">
    <source>
        <dbReference type="EMBL" id="NUU18294.1"/>
    </source>
</evidence>